<dbReference type="EMBL" id="CAJVPY010063926">
    <property type="protein sequence ID" value="CAG8823803.1"/>
    <property type="molecule type" value="Genomic_DNA"/>
</dbReference>
<protein>
    <submittedName>
        <fullName evidence="1">15215_t:CDS:1</fullName>
    </submittedName>
</protein>
<accession>A0A9N9KD05</accession>
<keyword evidence="2" id="KW-1185">Reference proteome</keyword>
<comment type="caution">
    <text evidence="1">The sequence shown here is derived from an EMBL/GenBank/DDBJ whole genome shotgun (WGS) entry which is preliminary data.</text>
</comment>
<evidence type="ECO:0000313" key="1">
    <source>
        <dbReference type="EMBL" id="CAG8823803.1"/>
    </source>
</evidence>
<evidence type="ECO:0000313" key="2">
    <source>
        <dbReference type="Proteomes" id="UP000789405"/>
    </source>
</evidence>
<proteinExistence type="predicted"/>
<name>A0A9N9KD05_9GLOM</name>
<feature type="non-terminal residue" evidence="1">
    <location>
        <position position="1"/>
    </location>
</feature>
<gene>
    <name evidence="1" type="ORF">DERYTH_LOCUS27568</name>
</gene>
<reference evidence="1" key="1">
    <citation type="submission" date="2021-06" db="EMBL/GenBank/DDBJ databases">
        <authorList>
            <person name="Kallberg Y."/>
            <person name="Tangrot J."/>
            <person name="Rosling A."/>
        </authorList>
    </citation>
    <scope>NUCLEOTIDE SEQUENCE</scope>
    <source>
        <strain evidence="1">MA453B</strain>
    </source>
</reference>
<dbReference type="Proteomes" id="UP000789405">
    <property type="component" value="Unassembled WGS sequence"/>
</dbReference>
<dbReference type="AlphaFoldDB" id="A0A9N9KD05"/>
<sequence length="53" mass="6368">AYKAILDIVKEEIRVKRIIENIEMNDTDETFKISHQYEKNEVKHLPIMNNPQK</sequence>
<organism evidence="1 2">
    <name type="scientific">Dentiscutata erythropus</name>
    <dbReference type="NCBI Taxonomy" id="1348616"/>
    <lineage>
        <taxon>Eukaryota</taxon>
        <taxon>Fungi</taxon>
        <taxon>Fungi incertae sedis</taxon>
        <taxon>Mucoromycota</taxon>
        <taxon>Glomeromycotina</taxon>
        <taxon>Glomeromycetes</taxon>
        <taxon>Diversisporales</taxon>
        <taxon>Gigasporaceae</taxon>
        <taxon>Dentiscutata</taxon>
    </lineage>
</organism>